<dbReference type="GO" id="GO:0016020">
    <property type="term" value="C:membrane"/>
    <property type="evidence" value="ECO:0007669"/>
    <property type="project" value="InterPro"/>
</dbReference>
<comment type="caution">
    <text evidence="4">The sequence shown here is derived from an EMBL/GenBank/DDBJ whole genome shotgun (WGS) entry which is preliminary data.</text>
</comment>
<evidence type="ECO:0000313" key="5">
    <source>
        <dbReference type="Proteomes" id="UP000188268"/>
    </source>
</evidence>
<dbReference type="AlphaFoldDB" id="A0A1R3H549"/>
<evidence type="ECO:0000256" key="2">
    <source>
        <dbReference type="ARBA" id="ARBA00023157"/>
    </source>
</evidence>
<protein>
    <submittedName>
        <fullName evidence="4">EXTL2, alpha-1,4-N-acetylhexosaminyltransferase</fullName>
    </submittedName>
</protein>
<keyword evidence="2" id="KW-1015">Disulfide bond</keyword>
<proteinExistence type="predicted"/>
<dbReference type="OrthoDB" id="1689674at2759"/>
<evidence type="ECO:0000259" key="3">
    <source>
        <dbReference type="Pfam" id="PF09258"/>
    </source>
</evidence>
<dbReference type="Proteomes" id="UP000188268">
    <property type="component" value="Unassembled WGS sequence"/>
</dbReference>
<dbReference type="GO" id="GO:0016757">
    <property type="term" value="F:glycosyltransferase activity"/>
    <property type="evidence" value="ECO:0007669"/>
    <property type="project" value="InterPro"/>
</dbReference>
<sequence length="118" mass="12998">MAVYADYLPSQQLGLAYNAKRNILYVVDTENHALREIDFVSEKVRTLAVELKLFEPSGIIEAEIGKIFETGSTGISSLGGHSDRTQCVNKFVAEFGRMPLTMKKYAAAVDGSGDDEDY</sequence>
<name>A0A1R3H549_COCAP</name>
<evidence type="ECO:0000256" key="1">
    <source>
        <dbReference type="ARBA" id="ARBA00022679"/>
    </source>
</evidence>
<reference evidence="4 5" key="1">
    <citation type="submission" date="2013-09" db="EMBL/GenBank/DDBJ databases">
        <title>Corchorus capsularis genome sequencing.</title>
        <authorList>
            <person name="Alam M."/>
            <person name="Haque M.S."/>
            <person name="Islam M.S."/>
            <person name="Emdad E.M."/>
            <person name="Islam M.M."/>
            <person name="Ahmed B."/>
            <person name="Halim A."/>
            <person name="Hossen Q.M.M."/>
            <person name="Hossain M.Z."/>
            <person name="Ahmed R."/>
            <person name="Khan M.M."/>
            <person name="Islam R."/>
            <person name="Rashid M.M."/>
            <person name="Khan S.A."/>
            <person name="Rahman M.S."/>
            <person name="Alam M."/>
        </authorList>
    </citation>
    <scope>NUCLEOTIDE SEQUENCE [LARGE SCALE GENOMIC DNA]</scope>
    <source>
        <strain evidence="5">cv. CVL-1</strain>
        <tissue evidence="4">Whole seedling</tissue>
    </source>
</reference>
<evidence type="ECO:0000313" key="4">
    <source>
        <dbReference type="EMBL" id="OMO65452.1"/>
    </source>
</evidence>
<dbReference type="PANTHER" id="PTHR46388:SF2">
    <property type="entry name" value="NHL REPEAT-CONTAINING PROTEIN 2"/>
    <property type="match status" value="1"/>
</dbReference>
<dbReference type="STRING" id="210143.A0A1R3H549"/>
<keyword evidence="1 4" id="KW-0808">Transferase</keyword>
<dbReference type="InterPro" id="IPR015338">
    <property type="entry name" value="GT64_dom"/>
</dbReference>
<feature type="domain" description="Glycosyl transferase 64" evidence="3">
    <location>
        <begin position="71"/>
        <end position="106"/>
    </location>
</feature>
<keyword evidence="5" id="KW-1185">Reference proteome</keyword>
<dbReference type="Pfam" id="PF09258">
    <property type="entry name" value="Glyco_transf_64"/>
    <property type="match status" value="1"/>
</dbReference>
<gene>
    <name evidence="4" type="ORF">CCACVL1_21523</name>
</gene>
<accession>A0A1R3H549</accession>
<organism evidence="4 5">
    <name type="scientific">Corchorus capsularis</name>
    <name type="common">Jute</name>
    <dbReference type="NCBI Taxonomy" id="210143"/>
    <lineage>
        <taxon>Eukaryota</taxon>
        <taxon>Viridiplantae</taxon>
        <taxon>Streptophyta</taxon>
        <taxon>Embryophyta</taxon>
        <taxon>Tracheophyta</taxon>
        <taxon>Spermatophyta</taxon>
        <taxon>Magnoliopsida</taxon>
        <taxon>eudicotyledons</taxon>
        <taxon>Gunneridae</taxon>
        <taxon>Pentapetalae</taxon>
        <taxon>rosids</taxon>
        <taxon>malvids</taxon>
        <taxon>Malvales</taxon>
        <taxon>Malvaceae</taxon>
        <taxon>Grewioideae</taxon>
        <taxon>Apeibeae</taxon>
        <taxon>Corchorus</taxon>
    </lineage>
</organism>
<dbReference type="PANTHER" id="PTHR46388">
    <property type="entry name" value="NHL REPEAT-CONTAINING PROTEIN 2"/>
    <property type="match status" value="1"/>
</dbReference>
<dbReference type="EMBL" id="AWWV01012629">
    <property type="protein sequence ID" value="OMO65452.1"/>
    <property type="molecule type" value="Genomic_DNA"/>
</dbReference>
<dbReference type="Gramene" id="OMO65452">
    <property type="protein sequence ID" value="OMO65452"/>
    <property type="gene ID" value="CCACVL1_21523"/>
</dbReference>